<organism evidence="12">
    <name type="scientific">Evadne anonyx</name>
    <dbReference type="NCBI Taxonomy" id="141404"/>
    <lineage>
        <taxon>Eukaryota</taxon>
        <taxon>Metazoa</taxon>
        <taxon>Ecdysozoa</taxon>
        <taxon>Arthropoda</taxon>
        <taxon>Crustacea</taxon>
        <taxon>Branchiopoda</taxon>
        <taxon>Diplostraca</taxon>
        <taxon>Cladocera</taxon>
        <taxon>Onychopoda</taxon>
        <taxon>Podonidae</taxon>
        <taxon>Evadne</taxon>
    </lineage>
</organism>
<dbReference type="SMART" id="SM00562">
    <property type="entry name" value="NDK"/>
    <property type="match status" value="1"/>
</dbReference>
<protein>
    <recommendedName>
        <fullName evidence="10">Nucleoside diphosphate kinase</fullName>
        <ecNumber evidence="10">2.7.4.6</ecNumber>
    </recommendedName>
</protein>
<dbReference type="AlphaFoldDB" id="A0A9N6WQP9"/>
<reference evidence="12" key="1">
    <citation type="submission" date="2021-04" db="EMBL/GenBank/DDBJ databases">
        <authorList>
            <person name="Cornetti L."/>
        </authorList>
    </citation>
    <scope>NUCLEOTIDE SEQUENCE</scope>
</reference>
<dbReference type="InterPro" id="IPR023005">
    <property type="entry name" value="Nucleoside_diP_kinase_AS"/>
</dbReference>
<feature type="binding site" evidence="8">
    <location>
        <position position="89"/>
    </location>
    <ligand>
        <name>ATP</name>
        <dbReference type="ChEBI" id="CHEBI:30616"/>
    </ligand>
</feature>
<dbReference type="InterPro" id="IPR001564">
    <property type="entry name" value="Nucleoside_diP_kinase"/>
</dbReference>
<dbReference type="Gene3D" id="3.30.70.141">
    <property type="entry name" value="Nucleoside diphosphate kinase-like domain"/>
    <property type="match status" value="1"/>
</dbReference>
<keyword evidence="4 10" id="KW-0547">Nucleotide-binding</keyword>
<dbReference type="GO" id="GO:0005524">
    <property type="term" value="F:ATP binding"/>
    <property type="evidence" value="ECO:0007669"/>
    <property type="project" value="UniProtKB-KW"/>
</dbReference>
<dbReference type="GO" id="GO:0004550">
    <property type="term" value="F:nucleoside diphosphate kinase activity"/>
    <property type="evidence" value="ECO:0007669"/>
    <property type="project" value="UniProtKB-EC"/>
</dbReference>
<evidence type="ECO:0000256" key="6">
    <source>
        <dbReference type="ARBA" id="ARBA00022840"/>
    </source>
</evidence>
<feature type="binding site" evidence="8">
    <location>
        <position position="12"/>
    </location>
    <ligand>
        <name>ATP</name>
        <dbReference type="ChEBI" id="CHEBI:30616"/>
    </ligand>
</feature>
<sequence length="180" mass="20785">MKSLDLTLAILKPDVVKVPFVLREIQQRILSAGFYVIQSREVSLKEKDAKNFYAEHEGKFFHNRLVTFMKSGPIQAYVLAHSDAIQLWRNLMGPTKTFRSQYEAPLSIRGSFGLSDTRNSTHGSDSPVSVAREIKFFFPQFDMDSWYERDEPLFRKGMCYFNEKEFTHHITSSSQNSSSV</sequence>
<feature type="active site" description="Pros-phosphohistidine intermediate" evidence="8">
    <location>
        <position position="122"/>
    </location>
</feature>
<dbReference type="SUPFAM" id="SSF54919">
    <property type="entry name" value="Nucleoside diphosphate kinase, NDK"/>
    <property type="match status" value="1"/>
</dbReference>
<dbReference type="GO" id="GO:0006228">
    <property type="term" value="P:UTP biosynthetic process"/>
    <property type="evidence" value="ECO:0007669"/>
    <property type="project" value="InterPro"/>
</dbReference>
<evidence type="ECO:0000256" key="1">
    <source>
        <dbReference type="ARBA" id="ARBA00001946"/>
    </source>
</evidence>
<dbReference type="GO" id="GO:0006183">
    <property type="term" value="P:GTP biosynthetic process"/>
    <property type="evidence" value="ECO:0007669"/>
    <property type="project" value="InterPro"/>
</dbReference>
<keyword evidence="5 10" id="KW-0418">Kinase</keyword>
<keyword evidence="6 10" id="KW-0067">ATP-binding</keyword>
<dbReference type="PANTHER" id="PTHR46956">
    <property type="entry name" value="NUCLEOSIDE DIPHOSPHATE KINASE 6"/>
    <property type="match status" value="1"/>
</dbReference>
<evidence type="ECO:0000256" key="9">
    <source>
        <dbReference type="RuleBase" id="RU004011"/>
    </source>
</evidence>
<name>A0A9N6WQP9_9CRUS</name>
<comment type="cofactor">
    <cofactor evidence="1">
        <name>Mg(2+)</name>
        <dbReference type="ChEBI" id="CHEBI:18420"/>
    </cofactor>
</comment>
<feature type="domain" description="Nucleoside diphosphate kinase-like" evidence="11">
    <location>
        <begin position="4"/>
        <end position="145"/>
    </location>
</feature>
<dbReference type="PRINTS" id="PR01243">
    <property type="entry name" value="NUCDPKINASE"/>
</dbReference>
<evidence type="ECO:0000256" key="8">
    <source>
        <dbReference type="PROSITE-ProRule" id="PRU00706"/>
    </source>
</evidence>
<keyword evidence="3" id="KW-0479">Metal-binding</keyword>
<evidence type="ECO:0000313" key="12">
    <source>
        <dbReference type="EMBL" id="CAG4642913.1"/>
    </source>
</evidence>
<dbReference type="EC" id="2.7.4.6" evidence="10"/>
<proteinExistence type="inferred from homology"/>
<feature type="binding site" evidence="8">
    <location>
        <position position="95"/>
    </location>
    <ligand>
        <name>ATP</name>
        <dbReference type="ChEBI" id="CHEBI:30616"/>
    </ligand>
</feature>
<keyword evidence="7" id="KW-0460">Magnesium</keyword>
<accession>A0A9N6WQP9</accession>
<dbReference type="InterPro" id="IPR036850">
    <property type="entry name" value="NDK-like_dom_sf"/>
</dbReference>
<dbReference type="GO" id="GO:0046872">
    <property type="term" value="F:metal ion binding"/>
    <property type="evidence" value="ECO:0007669"/>
    <property type="project" value="UniProtKB-KW"/>
</dbReference>
<dbReference type="PROSITE" id="PS00469">
    <property type="entry name" value="NDPK"/>
    <property type="match status" value="1"/>
</dbReference>
<evidence type="ECO:0000256" key="3">
    <source>
        <dbReference type="ARBA" id="ARBA00022723"/>
    </source>
</evidence>
<dbReference type="PANTHER" id="PTHR46956:SF1">
    <property type="entry name" value="NUCLEOSIDE DIPHOSPHATE KINASE 6"/>
    <property type="match status" value="1"/>
</dbReference>
<dbReference type="EMBL" id="OC986258">
    <property type="protein sequence ID" value="CAG4642913.1"/>
    <property type="molecule type" value="Genomic_DNA"/>
</dbReference>
<evidence type="ECO:0000256" key="4">
    <source>
        <dbReference type="ARBA" id="ARBA00022741"/>
    </source>
</evidence>
<feature type="binding site" evidence="8">
    <location>
        <position position="109"/>
    </location>
    <ligand>
        <name>ATP</name>
        <dbReference type="ChEBI" id="CHEBI:30616"/>
    </ligand>
</feature>
<gene>
    <name evidence="12" type="primary">EOG090X0HUX</name>
</gene>
<dbReference type="PROSITE" id="PS51374">
    <property type="entry name" value="NDPK_LIKE"/>
    <property type="match status" value="1"/>
</dbReference>
<feature type="binding site" evidence="8">
    <location>
        <position position="61"/>
    </location>
    <ligand>
        <name>ATP</name>
        <dbReference type="ChEBI" id="CHEBI:30616"/>
    </ligand>
</feature>
<dbReference type="InterPro" id="IPR034907">
    <property type="entry name" value="NDK-like_dom"/>
</dbReference>
<evidence type="ECO:0000259" key="11">
    <source>
        <dbReference type="SMART" id="SM00562"/>
    </source>
</evidence>
<comment type="catalytic activity">
    <reaction evidence="10">
        <text>a 2'-deoxyribonucleoside 5'-diphosphate + ATP = a 2'-deoxyribonucleoside 5'-triphosphate + ADP</text>
        <dbReference type="Rhea" id="RHEA:44640"/>
        <dbReference type="ChEBI" id="CHEBI:30616"/>
        <dbReference type="ChEBI" id="CHEBI:61560"/>
        <dbReference type="ChEBI" id="CHEBI:73316"/>
        <dbReference type="ChEBI" id="CHEBI:456216"/>
        <dbReference type="EC" id="2.7.4.6"/>
    </reaction>
</comment>
<comment type="similarity">
    <text evidence="8 9">Belongs to the NDK family.</text>
</comment>
<keyword evidence="2 10" id="KW-0808">Transferase</keyword>
<dbReference type="InterPro" id="IPR037994">
    <property type="entry name" value="NDPk6"/>
</dbReference>
<dbReference type="GO" id="GO:0006241">
    <property type="term" value="P:CTP biosynthetic process"/>
    <property type="evidence" value="ECO:0007669"/>
    <property type="project" value="InterPro"/>
</dbReference>
<feature type="binding site" evidence="8">
    <location>
        <position position="119"/>
    </location>
    <ligand>
        <name>ATP</name>
        <dbReference type="ChEBI" id="CHEBI:30616"/>
    </ligand>
</feature>
<evidence type="ECO:0000256" key="5">
    <source>
        <dbReference type="ARBA" id="ARBA00022777"/>
    </source>
</evidence>
<evidence type="ECO:0000256" key="10">
    <source>
        <dbReference type="RuleBase" id="RU004013"/>
    </source>
</evidence>
<dbReference type="Pfam" id="PF00334">
    <property type="entry name" value="NDK"/>
    <property type="match status" value="1"/>
</dbReference>
<evidence type="ECO:0000256" key="2">
    <source>
        <dbReference type="ARBA" id="ARBA00022679"/>
    </source>
</evidence>
<evidence type="ECO:0000256" key="7">
    <source>
        <dbReference type="ARBA" id="ARBA00022842"/>
    </source>
</evidence>